<evidence type="ECO:0000256" key="1">
    <source>
        <dbReference type="SAM" id="SignalP"/>
    </source>
</evidence>
<keyword evidence="1" id="KW-0732">Signal</keyword>
<feature type="chain" id="PRO_5042917962" description="Pili assembly chaperone N-terminal domain-containing protein" evidence="1">
    <location>
        <begin position="27"/>
        <end position="247"/>
    </location>
</feature>
<dbReference type="Gene3D" id="2.60.40.10">
    <property type="entry name" value="Immunoglobulins"/>
    <property type="match status" value="1"/>
</dbReference>
<dbReference type="SUPFAM" id="SSF49354">
    <property type="entry name" value="PapD-like"/>
    <property type="match status" value="1"/>
</dbReference>
<name>A0AAN1SZU3_9PROT</name>
<sequence>MFSVSSVSRLVATALLLLMVTAAAQAASLSISPLVVMLDEKKHSAALTLKNEGSEAKVIQTELLRWTQENGENVHTPSRDILVNPPIAKLQPGQTQVIRIGLNRKADNAQELAYRLYISEVPPPPKEGFTGLRIALRLGLAVFVNPRAKPVDRLEWKAARSPEGMLQLTLLNGGNRHMRLTSLKVRDTGGDRQLAEWKEGPFTLLAGQARQVILALPADWQGQQLGLVAGTDEGLTETRVGLEQPAR</sequence>
<protein>
    <recommendedName>
        <fullName evidence="2">Pili assembly chaperone N-terminal domain-containing protein</fullName>
    </recommendedName>
</protein>
<dbReference type="Pfam" id="PF00345">
    <property type="entry name" value="PapD_N"/>
    <property type="match status" value="1"/>
</dbReference>
<evidence type="ECO:0000313" key="3">
    <source>
        <dbReference type="EMBL" id="BBI99210.1"/>
    </source>
</evidence>
<dbReference type="InterPro" id="IPR016147">
    <property type="entry name" value="Pili_assmbl_chaperone_N"/>
</dbReference>
<evidence type="ECO:0000313" key="4">
    <source>
        <dbReference type="Proteomes" id="UP001319121"/>
    </source>
</evidence>
<dbReference type="InterPro" id="IPR013783">
    <property type="entry name" value="Ig-like_fold"/>
</dbReference>
<dbReference type="KEGG" id="fku:FGKAn22_09030"/>
<dbReference type="GO" id="GO:0030288">
    <property type="term" value="C:outer membrane-bounded periplasmic space"/>
    <property type="evidence" value="ECO:0007669"/>
    <property type="project" value="InterPro"/>
</dbReference>
<dbReference type="Proteomes" id="UP001319121">
    <property type="component" value="Chromosome"/>
</dbReference>
<accession>A0AAN1SZU3</accession>
<dbReference type="GO" id="GO:0071555">
    <property type="term" value="P:cell wall organization"/>
    <property type="evidence" value="ECO:0007669"/>
    <property type="project" value="InterPro"/>
</dbReference>
<dbReference type="PANTHER" id="PTHR30251">
    <property type="entry name" value="PILUS ASSEMBLY CHAPERONE"/>
    <property type="match status" value="1"/>
</dbReference>
<dbReference type="PANTHER" id="PTHR30251:SF4">
    <property type="entry name" value="SLR1668 PROTEIN"/>
    <property type="match status" value="1"/>
</dbReference>
<organism evidence="3 4">
    <name type="scientific">Ferrigenium kumadai</name>
    <dbReference type="NCBI Taxonomy" id="1682490"/>
    <lineage>
        <taxon>Bacteria</taxon>
        <taxon>Pseudomonadati</taxon>
        <taxon>Pseudomonadota</taxon>
        <taxon>Betaproteobacteria</taxon>
        <taxon>Nitrosomonadales</taxon>
        <taxon>Gallionellaceae</taxon>
        <taxon>Ferrigenium</taxon>
    </lineage>
</organism>
<gene>
    <name evidence="3" type="ORF">FGKAn22_09030</name>
</gene>
<dbReference type="RefSeq" id="WP_212786801.1">
    <property type="nucleotide sequence ID" value="NZ_AP019536.1"/>
</dbReference>
<reference evidence="3 4" key="1">
    <citation type="submission" date="2019-03" db="EMBL/GenBank/DDBJ databases">
        <title>Complete genome sequence of Ferrigenium kumadai strain An22, a microaerophilic iron-oxidizing bacterium isolated from a paddy field soil.</title>
        <authorList>
            <person name="Watanabe T."/>
            <person name="Asakawa S."/>
        </authorList>
    </citation>
    <scope>NUCLEOTIDE SEQUENCE [LARGE SCALE GENOMIC DNA]</scope>
    <source>
        <strain evidence="3 4">An22</strain>
    </source>
</reference>
<dbReference type="InterPro" id="IPR050643">
    <property type="entry name" value="Periplasmic_pilus_chap"/>
</dbReference>
<keyword evidence="4" id="KW-1185">Reference proteome</keyword>
<dbReference type="AlphaFoldDB" id="A0AAN1SZU3"/>
<dbReference type="InterPro" id="IPR008962">
    <property type="entry name" value="PapD-like_sf"/>
</dbReference>
<feature type="domain" description="Pili assembly chaperone N-terminal" evidence="2">
    <location>
        <begin position="29"/>
        <end position="148"/>
    </location>
</feature>
<feature type="signal peptide" evidence="1">
    <location>
        <begin position="1"/>
        <end position="26"/>
    </location>
</feature>
<proteinExistence type="predicted"/>
<evidence type="ECO:0000259" key="2">
    <source>
        <dbReference type="Pfam" id="PF00345"/>
    </source>
</evidence>
<dbReference type="EMBL" id="AP019536">
    <property type="protein sequence ID" value="BBI99210.1"/>
    <property type="molecule type" value="Genomic_DNA"/>
</dbReference>